<dbReference type="SMART" id="SM00290">
    <property type="entry name" value="ZnF_UBP"/>
    <property type="match status" value="1"/>
</dbReference>
<evidence type="ECO:0000256" key="2">
    <source>
        <dbReference type="ARBA" id="ARBA00022771"/>
    </source>
</evidence>
<dbReference type="PANTHER" id="PTHR24007:SF7">
    <property type="entry name" value="BRCA1-ASSOCIATED PROTEIN"/>
    <property type="match status" value="1"/>
</dbReference>
<evidence type="ECO:0000256" key="4">
    <source>
        <dbReference type="PROSITE-ProRule" id="PRU00502"/>
    </source>
</evidence>
<dbReference type="InterPro" id="IPR001841">
    <property type="entry name" value="Znf_RING"/>
</dbReference>
<sequence>MFQIRVQVPQEMMSYDEGRKEEEEEVKASTGEVVSKDTDCLDGVLFLSGNPQVRILSGKLRFYRPDKILPIMLDTDDQGLPKARNLLLCIVTVPSHMSPVELLDFLAFFRHDVSVVRILKDPERSNCMALLQFTTQERADQFFLAHNGKYFNSIELERCKIVFVRSIEIDAMLEAKPDSVDQYIKCANGKRSDFDQNQKFLLPPTGMTEIPTCAVCLDRLDASASGIVTTLCNHTFHCDCLFRWEGSSCPVCRFSHSDIRSACEVCDTTNHLWICLICGHVGCGRYSGEHAKKHYQETLHAYSLELETQRVWDYAGDGYVHRLILNKHDGKFVEIAPPNTISGERSQIPPTTSEQDQENEHRKLEKLAVEYNWLLKSQLEEQRLYYERLLTTANQCDNSIASITLEQEVRHLKKSNEILQQKATKSEEELDFVRELNKSLIENQLQWKARIRELEEQKRNVDKESMLRIGELEAQVRDLMFYLDTQSKVERSAYKNEIQGGVIQTSEKSFSERVIPSSRRKGKKNRLLQLLEKCEAPIRIADTWRDFQESNVRVLGIDINTNSTGVVILNESGKLDHCDKISTTSLCNSDIFTIAKRIEEVLIQTRDKMQAIQQLRQPDTPIVWRIGIEDFMRTFVAGRFHTKGLIQLAQLNGIVSYSCWKNFDAKPKHYHPTLARSFFGLSKSPTDAETQDLRKQLIKDIVLKYVENLDPLIRKSMTYTRTGRPTEQNYDIADAYIIALYSYLQCFQNQIQCDEKLSSAFVQEYRNRLFQAKKSVEAERLAGMTEEEQGQYLETCFKSAIEIWIKRNFMQILSSHVYTLYSYTIMLEAISTKRKRKSRFTDATSDEVQVDNPQLDTVSSSNADPASRAKAAAAKIAKVLPTTNSVSSVISHGFSGHEITSNGTVDRNSAVELQKLRTNQIYKSVQEQMSQIRALLRNPNDGGGKTFMPAPLLLDEQGRQIDESGNVINENIAPTIATLKANKASTRIAQNPYLVFRNIDKEDKLDSLDPRLKVRKRETRAEKTFNFVKQGTFVKQAEQVRAREAKRMLAGFTSGRNPRAYKKESIVAVDEEKTEVTNRADEELQLPISENLDVTVPLKPDSNTPDIEWWDIAYLPKEKKIMVDKFGLVKAKCRKENPDLTVDYHEMRLKYCGTMNVIEHPSKLNSLRRDNQTVALPLMLTASERKKIRRKNRAEREKEKQDKIALGLLPPPEPKVKLSNMMRVLSEQAVADPSAIEKKVRQQVAQREKNHEMRNLARKLTPEERREKKLRKIKQDAAGDIHVALFRVPDLSNPQHRFKVDVNAQQYHLTGGVVLCKEDDINVVIVEGGKKAVRHYTRLMTRRIRWNDSADDENSDCDDNDSPVKSNGCVLVWEGIVARRAFNTFRFQECRTRTTARKVMDTKNVGNYWDLVENSIN</sequence>
<dbReference type="PANTHER" id="PTHR24007">
    <property type="entry name" value="BRCA1-ASSOCIATED PROTEIN"/>
    <property type="match status" value="1"/>
</dbReference>
<dbReference type="InterPro" id="IPR036397">
    <property type="entry name" value="RNaseH_sf"/>
</dbReference>
<evidence type="ECO:0008006" key="11">
    <source>
        <dbReference type="Google" id="ProtNLM"/>
    </source>
</evidence>
<dbReference type="InterPro" id="IPR010541">
    <property type="entry name" value="Prp3_C"/>
</dbReference>
<keyword evidence="3" id="KW-0862">Zinc</keyword>
<comment type="caution">
    <text evidence="9">The sequence shown here is derived from an EMBL/GenBank/DDBJ whole genome shotgun (WGS) entry which is preliminary data.</text>
</comment>
<keyword evidence="10" id="KW-1185">Reference proteome</keyword>
<evidence type="ECO:0000256" key="1">
    <source>
        <dbReference type="ARBA" id="ARBA00022723"/>
    </source>
</evidence>
<feature type="coiled-coil region" evidence="5">
    <location>
        <begin position="402"/>
        <end position="464"/>
    </location>
</feature>
<dbReference type="Gene3D" id="3.30.40.10">
    <property type="entry name" value="Zinc/RING finger domain, C3HC4 (zinc finger)"/>
    <property type="match status" value="2"/>
</dbReference>
<feature type="domain" description="RING-type" evidence="7">
    <location>
        <begin position="213"/>
        <end position="253"/>
    </location>
</feature>
<dbReference type="GO" id="GO:0016567">
    <property type="term" value="P:protein ubiquitination"/>
    <property type="evidence" value="ECO:0007669"/>
    <property type="project" value="TreeGrafter"/>
</dbReference>
<dbReference type="Pfam" id="PF13639">
    <property type="entry name" value="zf-RING_2"/>
    <property type="match status" value="1"/>
</dbReference>
<dbReference type="CDD" id="cd16457">
    <property type="entry name" value="RING-H2_BRAP2"/>
    <property type="match status" value="1"/>
</dbReference>
<dbReference type="Pfam" id="PF02148">
    <property type="entry name" value="zf-UBP"/>
    <property type="match status" value="1"/>
</dbReference>
<gene>
    <name evidence="9" type="ORF">BN9_019860</name>
</gene>
<feature type="region of interest" description="Disordered" evidence="6">
    <location>
        <begin position="339"/>
        <end position="359"/>
    </location>
</feature>
<dbReference type="InParanoid" id="A0A024G3P8"/>
<dbReference type="GO" id="GO:0008270">
    <property type="term" value="F:zinc ion binding"/>
    <property type="evidence" value="ECO:0007669"/>
    <property type="project" value="UniProtKB-KW"/>
</dbReference>
<keyword evidence="2 4" id="KW-0863">Zinc-finger</keyword>
<evidence type="ECO:0000313" key="9">
    <source>
        <dbReference type="EMBL" id="CCI41202.1"/>
    </source>
</evidence>
<dbReference type="InterPro" id="IPR011422">
    <property type="entry name" value="BRAP2/ETP1_RRM"/>
</dbReference>
<evidence type="ECO:0000259" key="7">
    <source>
        <dbReference type="PROSITE" id="PS50089"/>
    </source>
</evidence>
<keyword evidence="5" id="KW-0175">Coiled coil</keyword>
<evidence type="ECO:0000256" key="5">
    <source>
        <dbReference type="SAM" id="Coils"/>
    </source>
</evidence>
<feature type="domain" description="UBP-type" evidence="8">
    <location>
        <begin position="247"/>
        <end position="339"/>
    </location>
</feature>
<dbReference type="EMBL" id="CAIX01000016">
    <property type="protein sequence ID" value="CCI41202.1"/>
    <property type="molecule type" value="Genomic_DNA"/>
</dbReference>
<dbReference type="GO" id="GO:0005737">
    <property type="term" value="C:cytoplasm"/>
    <property type="evidence" value="ECO:0007669"/>
    <property type="project" value="TreeGrafter"/>
</dbReference>
<organism evidence="9 10">
    <name type="scientific">Albugo candida</name>
    <dbReference type="NCBI Taxonomy" id="65357"/>
    <lineage>
        <taxon>Eukaryota</taxon>
        <taxon>Sar</taxon>
        <taxon>Stramenopiles</taxon>
        <taxon>Oomycota</taxon>
        <taxon>Peronosporomycetes</taxon>
        <taxon>Albuginales</taxon>
        <taxon>Albuginaceae</taxon>
        <taxon>Albugo</taxon>
    </lineage>
</organism>
<dbReference type="Pfam" id="PF06544">
    <property type="entry name" value="Prp3_C"/>
    <property type="match status" value="1"/>
</dbReference>
<dbReference type="GO" id="GO:0007265">
    <property type="term" value="P:Ras protein signal transduction"/>
    <property type="evidence" value="ECO:0007669"/>
    <property type="project" value="TreeGrafter"/>
</dbReference>
<dbReference type="GO" id="GO:0003676">
    <property type="term" value="F:nucleic acid binding"/>
    <property type="evidence" value="ECO:0007669"/>
    <property type="project" value="InterPro"/>
</dbReference>
<feature type="compositionally biased region" description="Polar residues" evidence="6">
    <location>
        <begin position="339"/>
        <end position="354"/>
    </location>
</feature>
<dbReference type="Gene3D" id="3.30.420.10">
    <property type="entry name" value="Ribonuclease H-like superfamily/Ribonuclease H"/>
    <property type="match status" value="1"/>
</dbReference>
<dbReference type="PROSITE" id="PS50089">
    <property type="entry name" value="ZF_RING_2"/>
    <property type="match status" value="1"/>
</dbReference>
<evidence type="ECO:0000259" key="8">
    <source>
        <dbReference type="PROSITE" id="PS50271"/>
    </source>
</evidence>
<accession>A0A024G3P8</accession>
<dbReference type="InterPro" id="IPR013083">
    <property type="entry name" value="Znf_RING/FYVE/PHD"/>
</dbReference>
<dbReference type="Pfam" id="PF08572">
    <property type="entry name" value="PRP3"/>
    <property type="match status" value="1"/>
</dbReference>
<protein>
    <recommendedName>
        <fullName evidence="11">RING-type domain-containing protein</fullName>
    </recommendedName>
</protein>
<dbReference type="InterPro" id="IPR001607">
    <property type="entry name" value="Znf_UBP"/>
</dbReference>
<dbReference type="STRING" id="65357.A0A024G3P8"/>
<evidence type="ECO:0000256" key="6">
    <source>
        <dbReference type="SAM" id="MobiDB-lite"/>
    </source>
</evidence>
<dbReference type="SUPFAM" id="SSF57850">
    <property type="entry name" value="RING/U-box"/>
    <property type="match status" value="1"/>
</dbReference>
<proteinExistence type="predicted"/>
<dbReference type="Proteomes" id="UP000053237">
    <property type="component" value="Unassembled WGS sequence"/>
</dbReference>
<dbReference type="GO" id="GO:0061630">
    <property type="term" value="F:ubiquitin protein ligase activity"/>
    <property type="evidence" value="ECO:0007669"/>
    <property type="project" value="TreeGrafter"/>
</dbReference>
<keyword evidence="1" id="KW-0479">Metal-binding</keyword>
<reference evidence="9 10" key="1">
    <citation type="submission" date="2012-05" db="EMBL/GenBank/DDBJ databases">
        <title>Recombination and specialization in a pathogen metapopulation.</title>
        <authorList>
            <person name="Gardiner A."/>
            <person name="Kemen E."/>
            <person name="Schultz-Larsen T."/>
            <person name="MacLean D."/>
            <person name="Van Oosterhout C."/>
            <person name="Jones J.D.G."/>
        </authorList>
    </citation>
    <scope>NUCLEOTIDE SEQUENCE [LARGE SCALE GENOMIC DNA]</scope>
    <source>
        <strain evidence="9 10">Ac Nc2</strain>
    </source>
</reference>
<name>A0A024G3P8_9STRA</name>
<dbReference type="Pfam" id="PF07576">
    <property type="entry name" value="BRAP2"/>
    <property type="match status" value="1"/>
</dbReference>
<dbReference type="CDD" id="cd24162">
    <property type="entry name" value="Prp3_C"/>
    <property type="match status" value="1"/>
</dbReference>
<evidence type="ECO:0000313" key="10">
    <source>
        <dbReference type="Proteomes" id="UP000053237"/>
    </source>
</evidence>
<dbReference type="InterPro" id="IPR013881">
    <property type="entry name" value="Pre-mRNA_splic_Prp3_dom"/>
</dbReference>
<dbReference type="InterPro" id="IPR047243">
    <property type="entry name" value="RING-H2_BRAP2"/>
</dbReference>
<dbReference type="OrthoDB" id="273556at2759"/>
<dbReference type="PROSITE" id="PS50271">
    <property type="entry name" value="ZF_UBP"/>
    <property type="match status" value="1"/>
</dbReference>
<evidence type="ECO:0000256" key="3">
    <source>
        <dbReference type="ARBA" id="ARBA00022833"/>
    </source>
</evidence>
<dbReference type="SMART" id="SM00184">
    <property type="entry name" value="RING"/>
    <property type="match status" value="1"/>
</dbReference>